<feature type="active site" evidence="2">
    <location>
        <position position="155"/>
    </location>
</feature>
<name>A0A6N9YK04_9ACTN</name>
<dbReference type="GO" id="GO:0042586">
    <property type="term" value="F:peptide deformylase activity"/>
    <property type="evidence" value="ECO:0007669"/>
    <property type="project" value="UniProtKB-UniRule"/>
</dbReference>
<keyword evidence="2" id="KW-0408">Iron</keyword>
<evidence type="ECO:0000256" key="1">
    <source>
        <dbReference type="ARBA" id="ARBA00010759"/>
    </source>
</evidence>
<comment type="function">
    <text evidence="2">Removes the formyl group from the N-terminal Met of newly synthesized proteins. Requires at least a dipeptide for an efficient rate of reaction. N-terminal L-methionine is a prerequisite for activity but the enzyme has broad specificity at other positions.</text>
</comment>
<dbReference type="HAMAP" id="MF_00163">
    <property type="entry name" value="Pep_deformylase"/>
    <property type="match status" value="1"/>
</dbReference>
<dbReference type="CDD" id="cd00487">
    <property type="entry name" value="Pep_deformylase"/>
    <property type="match status" value="1"/>
</dbReference>
<proteinExistence type="inferred from homology"/>
<evidence type="ECO:0000313" key="3">
    <source>
        <dbReference type="EMBL" id="NED95208.1"/>
    </source>
</evidence>
<feature type="binding site" evidence="2">
    <location>
        <position position="111"/>
    </location>
    <ligand>
        <name>Fe cation</name>
        <dbReference type="ChEBI" id="CHEBI:24875"/>
    </ligand>
</feature>
<sequence length="181" mass="19518">MSVRDWSERELGVQGRVLDVVRAPHPVLSSASRSVDPADPRVIQLAADLVATMRVSPGCVGLAGCQVGADLHMFSVDVTGHPKTRTSHGTFVLCNARVVEATRKEKAREGCMSVPDLTGDVKRATRLTVTGQLPGSGEDVTVETDAFEARALLHEIDHCDGFLFLDRVAGAHALYPRKTYL</sequence>
<dbReference type="InterPro" id="IPR036821">
    <property type="entry name" value="Peptide_deformylase_sf"/>
</dbReference>
<feature type="binding site" evidence="2">
    <location>
        <position position="158"/>
    </location>
    <ligand>
        <name>Fe cation</name>
        <dbReference type="ChEBI" id="CHEBI:24875"/>
    </ligand>
</feature>
<gene>
    <name evidence="2" type="primary">def</name>
    <name evidence="3" type="ORF">G1H11_07750</name>
</gene>
<dbReference type="RefSeq" id="WP_163817662.1">
    <property type="nucleotide sequence ID" value="NZ_JAAGOB010000003.1"/>
</dbReference>
<dbReference type="Pfam" id="PF01327">
    <property type="entry name" value="Pep_deformylase"/>
    <property type="match status" value="1"/>
</dbReference>
<dbReference type="InterPro" id="IPR023635">
    <property type="entry name" value="Peptide_deformylase"/>
</dbReference>
<evidence type="ECO:0000256" key="2">
    <source>
        <dbReference type="HAMAP-Rule" id="MF_00163"/>
    </source>
</evidence>
<dbReference type="PANTHER" id="PTHR10458:SF22">
    <property type="entry name" value="PEPTIDE DEFORMYLASE"/>
    <property type="match status" value="1"/>
</dbReference>
<protein>
    <recommendedName>
        <fullName evidence="2">Peptide deformylase</fullName>
        <shortName evidence="2">PDF</shortName>
        <ecNumber evidence="2">3.5.1.88</ecNumber>
    </recommendedName>
    <alternativeName>
        <fullName evidence="2">Polypeptide deformylase</fullName>
    </alternativeName>
</protein>
<dbReference type="AlphaFoldDB" id="A0A6N9YK04"/>
<organism evidence="3 4">
    <name type="scientific">Phytoactinopolyspora alkaliphila</name>
    <dbReference type="NCBI Taxonomy" id="1783498"/>
    <lineage>
        <taxon>Bacteria</taxon>
        <taxon>Bacillati</taxon>
        <taxon>Actinomycetota</taxon>
        <taxon>Actinomycetes</taxon>
        <taxon>Jiangellales</taxon>
        <taxon>Jiangellaceae</taxon>
        <taxon>Phytoactinopolyspora</taxon>
    </lineage>
</organism>
<comment type="cofactor">
    <cofactor evidence="2">
        <name>Fe(2+)</name>
        <dbReference type="ChEBI" id="CHEBI:29033"/>
    </cofactor>
    <text evidence="2">Binds 1 Fe(2+) ion.</text>
</comment>
<keyword evidence="2" id="KW-0378">Hydrolase</keyword>
<dbReference type="PRINTS" id="PR01576">
    <property type="entry name" value="PDEFORMYLASE"/>
</dbReference>
<dbReference type="GO" id="GO:0006412">
    <property type="term" value="P:translation"/>
    <property type="evidence" value="ECO:0007669"/>
    <property type="project" value="UniProtKB-UniRule"/>
</dbReference>
<dbReference type="EMBL" id="JAAGOB010000003">
    <property type="protein sequence ID" value="NED95208.1"/>
    <property type="molecule type" value="Genomic_DNA"/>
</dbReference>
<comment type="catalytic activity">
    <reaction evidence="2">
        <text>N-terminal N-formyl-L-methionyl-[peptide] + H2O = N-terminal L-methionyl-[peptide] + formate</text>
        <dbReference type="Rhea" id="RHEA:24420"/>
        <dbReference type="Rhea" id="RHEA-COMP:10639"/>
        <dbReference type="Rhea" id="RHEA-COMP:10640"/>
        <dbReference type="ChEBI" id="CHEBI:15377"/>
        <dbReference type="ChEBI" id="CHEBI:15740"/>
        <dbReference type="ChEBI" id="CHEBI:49298"/>
        <dbReference type="ChEBI" id="CHEBI:64731"/>
        <dbReference type="EC" id="3.5.1.88"/>
    </reaction>
</comment>
<feature type="binding site" evidence="2">
    <location>
        <position position="154"/>
    </location>
    <ligand>
        <name>Fe cation</name>
        <dbReference type="ChEBI" id="CHEBI:24875"/>
    </ligand>
</feature>
<dbReference type="PANTHER" id="PTHR10458">
    <property type="entry name" value="PEPTIDE DEFORMYLASE"/>
    <property type="match status" value="1"/>
</dbReference>
<keyword evidence="2" id="KW-0648">Protein biosynthesis</keyword>
<reference evidence="3 4" key="1">
    <citation type="submission" date="2020-02" db="EMBL/GenBank/DDBJ databases">
        <authorList>
            <person name="Li X.-J."/>
            <person name="Feng X.-M."/>
        </authorList>
    </citation>
    <scope>NUCLEOTIDE SEQUENCE [LARGE SCALE GENOMIC DNA]</scope>
    <source>
        <strain evidence="3 4">CGMCC 4.7225</strain>
    </source>
</reference>
<dbReference type="Gene3D" id="3.90.45.10">
    <property type="entry name" value="Peptide deformylase"/>
    <property type="match status" value="1"/>
</dbReference>
<dbReference type="EC" id="3.5.1.88" evidence="2"/>
<keyword evidence="4" id="KW-1185">Reference proteome</keyword>
<accession>A0A6N9YK04</accession>
<comment type="caution">
    <text evidence="3">The sequence shown here is derived from an EMBL/GenBank/DDBJ whole genome shotgun (WGS) entry which is preliminary data.</text>
</comment>
<comment type="similarity">
    <text evidence="1 2">Belongs to the polypeptide deformylase family.</text>
</comment>
<evidence type="ECO:0000313" key="4">
    <source>
        <dbReference type="Proteomes" id="UP000469185"/>
    </source>
</evidence>
<keyword evidence="2" id="KW-0479">Metal-binding</keyword>
<dbReference type="PIRSF" id="PIRSF004749">
    <property type="entry name" value="Pep_def"/>
    <property type="match status" value="1"/>
</dbReference>
<dbReference type="SUPFAM" id="SSF56420">
    <property type="entry name" value="Peptide deformylase"/>
    <property type="match status" value="1"/>
</dbReference>
<dbReference type="Proteomes" id="UP000469185">
    <property type="component" value="Unassembled WGS sequence"/>
</dbReference>
<dbReference type="GO" id="GO:0046872">
    <property type="term" value="F:metal ion binding"/>
    <property type="evidence" value="ECO:0007669"/>
    <property type="project" value="UniProtKB-KW"/>
</dbReference>